<evidence type="ECO:0000313" key="3">
    <source>
        <dbReference type="EMBL" id="BCI65822.1"/>
    </source>
</evidence>
<dbReference type="InterPro" id="IPR042204">
    <property type="entry name" value="2Fe-2S-bd_N"/>
</dbReference>
<organism evidence="3 4">
    <name type="scientific">Acetobacter aceti</name>
    <dbReference type="NCBI Taxonomy" id="435"/>
    <lineage>
        <taxon>Bacteria</taxon>
        <taxon>Pseudomonadati</taxon>
        <taxon>Pseudomonadota</taxon>
        <taxon>Alphaproteobacteria</taxon>
        <taxon>Acetobacterales</taxon>
        <taxon>Acetobacteraceae</taxon>
        <taxon>Acetobacter</taxon>
        <taxon>Acetobacter subgen. Acetobacter</taxon>
    </lineage>
</organism>
<evidence type="ECO:0000313" key="4">
    <source>
        <dbReference type="Proteomes" id="UP000515220"/>
    </source>
</evidence>
<reference evidence="3 4" key="1">
    <citation type="submission" date="2020-07" db="EMBL/GenBank/DDBJ databases">
        <title>Complete Genome Sequence of an acetic acid bacterium, Acetobacter aceti JCM20276.</title>
        <authorList>
            <person name="Hirose Y."/>
            <person name="Mihara H."/>
        </authorList>
    </citation>
    <scope>NUCLEOTIDE SEQUENCE [LARGE SCALE GENOMIC DNA]</scope>
    <source>
        <strain evidence="3 4">JCM20276</strain>
    </source>
</reference>
<accession>A0A6S6PM32</accession>
<dbReference type="GO" id="GO:0016491">
    <property type="term" value="F:oxidoreductase activity"/>
    <property type="evidence" value="ECO:0007669"/>
    <property type="project" value="UniProtKB-KW"/>
</dbReference>
<dbReference type="EMBL" id="AP023326">
    <property type="protein sequence ID" value="BCI65822.1"/>
    <property type="molecule type" value="Genomic_DNA"/>
</dbReference>
<keyword evidence="1" id="KW-0560">Oxidoreductase</keyword>
<dbReference type="SUPFAM" id="SSF54292">
    <property type="entry name" value="2Fe-2S ferredoxin-like"/>
    <property type="match status" value="1"/>
</dbReference>
<dbReference type="Proteomes" id="UP000515220">
    <property type="component" value="Chromosome"/>
</dbReference>
<gene>
    <name evidence="3" type="primary">soxA_1</name>
    <name evidence="3" type="ORF">AAJCM20276_04460</name>
</gene>
<name>A0A6S6PM32_ACEAC</name>
<evidence type="ECO:0000256" key="2">
    <source>
        <dbReference type="SAM" id="MobiDB-lite"/>
    </source>
</evidence>
<dbReference type="AlphaFoldDB" id="A0A6S6PM32"/>
<feature type="region of interest" description="Disordered" evidence="2">
    <location>
        <begin position="87"/>
        <end position="111"/>
    </location>
</feature>
<evidence type="ECO:0000256" key="1">
    <source>
        <dbReference type="ARBA" id="ARBA00023002"/>
    </source>
</evidence>
<dbReference type="InterPro" id="IPR036010">
    <property type="entry name" value="2Fe-2S_ferredoxin-like_sf"/>
</dbReference>
<dbReference type="RefSeq" id="WP_099349303.1">
    <property type="nucleotide sequence ID" value="NZ_AP023326.1"/>
</dbReference>
<sequence>MVINFLRSRLAPSTDIRVIVEGRDVPALAGESVAAILLRTFEGATGSDSISRPRAPYCMMGICFECVAIVDGMASVRTCLIPAKDGMRITRQNGPSPLQEVPRPKQTGSDE</sequence>
<proteinExistence type="predicted"/>
<dbReference type="Pfam" id="PF13510">
    <property type="entry name" value="Fer2_4"/>
    <property type="match status" value="1"/>
</dbReference>
<dbReference type="GO" id="GO:0051536">
    <property type="term" value="F:iron-sulfur cluster binding"/>
    <property type="evidence" value="ECO:0007669"/>
    <property type="project" value="InterPro"/>
</dbReference>
<protein>
    <submittedName>
        <fullName evidence="3">Sarcosine oxidase subunit alpha</fullName>
    </submittedName>
</protein>
<dbReference type="Gene3D" id="3.10.20.440">
    <property type="entry name" value="2Fe-2S iron-sulphur cluster binding domain, sarcosine oxidase, alpha subunit, N-terminal domain"/>
    <property type="match status" value="1"/>
</dbReference>